<evidence type="ECO:0000313" key="2">
    <source>
        <dbReference type="Proteomes" id="UP000030762"/>
    </source>
</evidence>
<evidence type="ECO:0000313" key="1">
    <source>
        <dbReference type="EMBL" id="EQC33685.1"/>
    </source>
</evidence>
<dbReference type="OMA" id="IVIGCEL"/>
<sequence>MDPLVALEDVDFGATGTFPMYQYRQAQFNQLCLGANSTNQDATGLRVYAGAHVLARFLGSTPCRALLHDARLVELGCGTGAVGSVTAVTASVKKLLVTDGDARAVALAQRNVQHTVQTAKPALNASARQLLWGPGPSTVGDFDIVIGCELMYYKTNLDALLSTVLALVNNANGLFLHAHLFRKDEHDADMTAFLSKVGWATLAAPVPSFVPYDEMRLWPNWLNTCCLVSGPKERIAALASAHPQWRPFVDVATTLELNERAADAQESAEATASDTDSDDVVGGLFG</sequence>
<dbReference type="Pfam" id="PF10294">
    <property type="entry name" value="Methyltransf_16"/>
    <property type="match status" value="1"/>
</dbReference>
<dbReference type="EMBL" id="JH767158">
    <property type="protein sequence ID" value="EQC33685.1"/>
    <property type="molecule type" value="Genomic_DNA"/>
</dbReference>
<reference evidence="1 2" key="1">
    <citation type="submission" date="2012-04" db="EMBL/GenBank/DDBJ databases">
        <title>The Genome Sequence of Saprolegnia declina VS20.</title>
        <authorList>
            <consortium name="The Broad Institute Genome Sequencing Platform"/>
            <person name="Russ C."/>
            <person name="Nusbaum C."/>
            <person name="Tyler B."/>
            <person name="van West P."/>
            <person name="Dieguez-Uribeondo J."/>
            <person name="de Bruijn I."/>
            <person name="Tripathy S."/>
            <person name="Jiang R."/>
            <person name="Young S.K."/>
            <person name="Zeng Q."/>
            <person name="Gargeya S."/>
            <person name="Fitzgerald M."/>
            <person name="Haas B."/>
            <person name="Abouelleil A."/>
            <person name="Alvarado L."/>
            <person name="Arachchi H.M."/>
            <person name="Berlin A."/>
            <person name="Chapman S.B."/>
            <person name="Goldberg J."/>
            <person name="Griggs A."/>
            <person name="Gujja S."/>
            <person name="Hansen M."/>
            <person name="Howarth C."/>
            <person name="Imamovic A."/>
            <person name="Larimer J."/>
            <person name="McCowen C."/>
            <person name="Montmayeur A."/>
            <person name="Murphy C."/>
            <person name="Neiman D."/>
            <person name="Pearson M."/>
            <person name="Priest M."/>
            <person name="Roberts A."/>
            <person name="Saif S."/>
            <person name="Shea T."/>
            <person name="Sisk P."/>
            <person name="Sykes S."/>
            <person name="Wortman J."/>
            <person name="Nusbaum C."/>
            <person name="Birren B."/>
        </authorList>
    </citation>
    <scope>NUCLEOTIDE SEQUENCE [LARGE SCALE GENOMIC DNA]</scope>
    <source>
        <strain evidence="1 2">VS20</strain>
    </source>
</reference>
<dbReference type="Gene3D" id="3.40.50.150">
    <property type="entry name" value="Vaccinia Virus protein VP39"/>
    <property type="match status" value="1"/>
</dbReference>
<dbReference type="InterPro" id="IPR019410">
    <property type="entry name" value="Methyltransf_16"/>
</dbReference>
<dbReference type="InParanoid" id="T0QIW4"/>
<dbReference type="RefSeq" id="XP_008612908.1">
    <property type="nucleotide sequence ID" value="XM_008614686.1"/>
</dbReference>
<dbReference type="Proteomes" id="UP000030762">
    <property type="component" value="Unassembled WGS sequence"/>
</dbReference>
<dbReference type="PANTHER" id="PTHR14614:SF132">
    <property type="entry name" value="PROTEIN-LYSINE METHYLTRANSFERASE C42C1.13"/>
    <property type="match status" value="1"/>
</dbReference>
<dbReference type="CDD" id="cd02440">
    <property type="entry name" value="AdoMet_MTases"/>
    <property type="match status" value="1"/>
</dbReference>
<accession>T0QIW4</accession>
<protein>
    <recommendedName>
        <fullName evidence="3">Methyltransferase domain-containing protein</fullName>
    </recommendedName>
</protein>
<dbReference type="PANTHER" id="PTHR14614">
    <property type="entry name" value="HEPATOCELLULAR CARCINOMA-ASSOCIATED ANTIGEN"/>
    <property type="match status" value="1"/>
</dbReference>
<keyword evidence="2" id="KW-1185">Reference proteome</keyword>
<organism evidence="1 2">
    <name type="scientific">Saprolegnia diclina (strain VS20)</name>
    <dbReference type="NCBI Taxonomy" id="1156394"/>
    <lineage>
        <taxon>Eukaryota</taxon>
        <taxon>Sar</taxon>
        <taxon>Stramenopiles</taxon>
        <taxon>Oomycota</taxon>
        <taxon>Saprolegniomycetes</taxon>
        <taxon>Saprolegniales</taxon>
        <taxon>Saprolegniaceae</taxon>
        <taxon>Saprolegnia</taxon>
    </lineage>
</organism>
<dbReference type="OrthoDB" id="194386at2759"/>
<name>T0QIW4_SAPDV</name>
<dbReference type="SUPFAM" id="SSF53335">
    <property type="entry name" value="S-adenosyl-L-methionine-dependent methyltransferases"/>
    <property type="match status" value="1"/>
</dbReference>
<dbReference type="VEuPathDB" id="FungiDB:SDRG_08789"/>
<dbReference type="GeneID" id="19949516"/>
<dbReference type="InterPro" id="IPR029063">
    <property type="entry name" value="SAM-dependent_MTases_sf"/>
</dbReference>
<proteinExistence type="predicted"/>
<dbReference type="STRING" id="1156394.T0QIW4"/>
<evidence type="ECO:0008006" key="3">
    <source>
        <dbReference type="Google" id="ProtNLM"/>
    </source>
</evidence>
<dbReference type="AlphaFoldDB" id="T0QIW4"/>
<gene>
    <name evidence="1" type="ORF">SDRG_08789</name>
</gene>